<evidence type="ECO:0000313" key="3">
    <source>
        <dbReference type="Proteomes" id="UP000256405"/>
    </source>
</evidence>
<dbReference type="EMBL" id="QUNF01000011">
    <property type="protein sequence ID" value="REG87155.1"/>
    <property type="molecule type" value="Genomic_DNA"/>
</dbReference>
<keyword evidence="1" id="KW-0732">Signal</keyword>
<evidence type="ECO:0008006" key="4">
    <source>
        <dbReference type="Google" id="ProtNLM"/>
    </source>
</evidence>
<name>A0A3E0DWG2_9BACT</name>
<evidence type="ECO:0000313" key="2">
    <source>
        <dbReference type="EMBL" id="REG87155.1"/>
    </source>
</evidence>
<feature type="chain" id="PRO_5017704376" description="Lipocalin-like protein" evidence="1">
    <location>
        <begin position="20"/>
        <end position="140"/>
    </location>
</feature>
<protein>
    <recommendedName>
        <fullName evidence="4">Lipocalin-like protein</fullName>
    </recommendedName>
</protein>
<sequence>MKPSIFFLLLALFAFSCQDDQEPIDHFPQTWKIAGWQNSGFGGDLGFQPITDSTYTYLFKKDGTFLKTVGDESIAGTYKTEVLNYEVGGKRTNYTLFFPEDKLRNSCSANVEGMYIDENKLLVGGSAACDGPTNFFSLVR</sequence>
<proteinExistence type="predicted"/>
<evidence type="ECO:0000256" key="1">
    <source>
        <dbReference type="SAM" id="SignalP"/>
    </source>
</evidence>
<feature type="signal peptide" evidence="1">
    <location>
        <begin position="1"/>
        <end position="19"/>
    </location>
</feature>
<keyword evidence="3" id="KW-1185">Reference proteome</keyword>
<dbReference type="AlphaFoldDB" id="A0A3E0DWG2"/>
<dbReference type="PROSITE" id="PS51257">
    <property type="entry name" value="PROKAR_LIPOPROTEIN"/>
    <property type="match status" value="1"/>
</dbReference>
<dbReference type="OrthoDB" id="882993at2"/>
<organism evidence="2 3">
    <name type="scientific">Algoriphagus antarcticus</name>
    <dbReference type="NCBI Taxonomy" id="238540"/>
    <lineage>
        <taxon>Bacteria</taxon>
        <taxon>Pseudomonadati</taxon>
        <taxon>Bacteroidota</taxon>
        <taxon>Cytophagia</taxon>
        <taxon>Cytophagales</taxon>
        <taxon>Cyclobacteriaceae</taxon>
        <taxon>Algoriphagus</taxon>
    </lineage>
</organism>
<accession>A0A3E0DWG2</accession>
<reference evidence="2 3" key="1">
    <citation type="submission" date="2018-08" db="EMBL/GenBank/DDBJ databases">
        <title>Genomic Encyclopedia of Archaeal and Bacterial Type Strains, Phase II (KMG-II): from individual species to whole genera.</title>
        <authorList>
            <person name="Goeker M."/>
        </authorList>
    </citation>
    <scope>NUCLEOTIDE SEQUENCE [LARGE SCALE GENOMIC DNA]</scope>
    <source>
        <strain evidence="2 3">DSM 15986</strain>
    </source>
</reference>
<gene>
    <name evidence="2" type="ORF">C8N25_111134</name>
</gene>
<dbReference type="RefSeq" id="WP_086540257.1">
    <property type="nucleotide sequence ID" value="NZ_MSSW01000008.1"/>
</dbReference>
<comment type="caution">
    <text evidence="2">The sequence shown here is derived from an EMBL/GenBank/DDBJ whole genome shotgun (WGS) entry which is preliminary data.</text>
</comment>
<dbReference type="Proteomes" id="UP000256405">
    <property type="component" value="Unassembled WGS sequence"/>
</dbReference>